<keyword evidence="3" id="KW-1185">Reference proteome</keyword>
<dbReference type="Gene3D" id="1.20.120.520">
    <property type="entry name" value="nmb1532 protein domain like"/>
    <property type="match status" value="1"/>
</dbReference>
<proteinExistence type="predicted"/>
<reference evidence="2 3" key="1">
    <citation type="submission" date="2018-02" db="EMBL/GenBank/DDBJ databases">
        <title>Genome sequence of the basidiomycete white-rot fungus Phlebia centrifuga.</title>
        <authorList>
            <person name="Granchi Z."/>
            <person name="Peng M."/>
            <person name="de Vries R.P."/>
            <person name="Hilden K."/>
            <person name="Makela M.R."/>
            <person name="Grigoriev I."/>
            <person name="Riley R."/>
        </authorList>
    </citation>
    <scope>NUCLEOTIDE SEQUENCE [LARGE SCALE GENOMIC DNA]</scope>
    <source>
        <strain evidence="2 3">FBCC195</strain>
    </source>
</reference>
<dbReference type="EMBL" id="MLYV02000645">
    <property type="protein sequence ID" value="PSR80616.1"/>
    <property type="molecule type" value="Genomic_DNA"/>
</dbReference>
<gene>
    <name evidence="2" type="ORF">PHLCEN_2v6685</name>
</gene>
<dbReference type="InterPro" id="IPR053206">
    <property type="entry name" value="Dimeric_xanthone_biosynth"/>
</dbReference>
<feature type="domain" description="Hemerythrin-like" evidence="1">
    <location>
        <begin position="13"/>
        <end position="130"/>
    </location>
</feature>
<dbReference type="PANTHER" id="PTHR38048">
    <property type="entry name" value="EXPRESSED PROTEIN"/>
    <property type="match status" value="1"/>
</dbReference>
<evidence type="ECO:0000313" key="3">
    <source>
        <dbReference type="Proteomes" id="UP000186601"/>
    </source>
</evidence>
<dbReference type="PANTHER" id="PTHR38048:SF1">
    <property type="entry name" value="HEMERYTHRIN-LIKE DOMAIN-CONTAINING PROTEIN"/>
    <property type="match status" value="1"/>
</dbReference>
<comment type="caution">
    <text evidence="2">The sequence shown here is derived from an EMBL/GenBank/DDBJ whole genome shotgun (WGS) entry which is preliminary data.</text>
</comment>
<organism evidence="2 3">
    <name type="scientific">Hermanssonia centrifuga</name>
    <dbReference type="NCBI Taxonomy" id="98765"/>
    <lineage>
        <taxon>Eukaryota</taxon>
        <taxon>Fungi</taxon>
        <taxon>Dikarya</taxon>
        <taxon>Basidiomycota</taxon>
        <taxon>Agaricomycotina</taxon>
        <taxon>Agaricomycetes</taxon>
        <taxon>Polyporales</taxon>
        <taxon>Meruliaceae</taxon>
        <taxon>Hermanssonia</taxon>
    </lineage>
</organism>
<dbReference type="STRING" id="98765.A0A2R6NYR7"/>
<name>A0A2R6NYR7_9APHY</name>
<evidence type="ECO:0000259" key="1">
    <source>
        <dbReference type="Pfam" id="PF01814"/>
    </source>
</evidence>
<dbReference type="Pfam" id="PF01814">
    <property type="entry name" value="Hemerythrin"/>
    <property type="match status" value="1"/>
</dbReference>
<protein>
    <recommendedName>
        <fullName evidence="1">Hemerythrin-like domain-containing protein</fullName>
    </recommendedName>
</protein>
<evidence type="ECO:0000313" key="2">
    <source>
        <dbReference type="EMBL" id="PSR80616.1"/>
    </source>
</evidence>
<dbReference type="AlphaFoldDB" id="A0A2R6NYR7"/>
<dbReference type="InterPro" id="IPR012312">
    <property type="entry name" value="Hemerythrin-like"/>
</dbReference>
<dbReference type="Proteomes" id="UP000186601">
    <property type="component" value="Unassembled WGS sequence"/>
</dbReference>
<sequence>MPTDPYELLHFHMVRAHDTFKLGYDRIIELLDSPPTHDLDNFLGYCEAWASSIEEHHNSEEAVVFPFLNTKMDFSGEAEAHKGIHASLHDVIDIIHHGRANPAEFNPRELQDLMENLREPLYAHLDDEVEHVSAKEVRNAGFSGQELLKMVADLAAYARANANPFLQVPYMRSHTPPEFKDCWPGMPWFVRNLIIPYVLAWRYSGYWKYSPYPVS</sequence>
<accession>A0A2R6NYR7</accession>
<dbReference type="OrthoDB" id="58416at2759"/>